<feature type="transmembrane region" description="Helical" evidence="1">
    <location>
        <begin position="161"/>
        <end position="183"/>
    </location>
</feature>
<feature type="transmembrane region" description="Helical" evidence="1">
    <location>
        <begin position="43"/>
        <end position="62"/>
    </location>
</feature>
<feature type="transmembrane region" description="Helical" evidence="1">
    <location>
        <begin position="312"/>
        <end position="333"/>
    </location>
</feature>
<dbReference type="Proteomes" id="UP000277293">
    <property type="component" value="Chromosome"/>
</dbReference>
<keyword evidence="3" id="KW-1185">Reference proteome</keyword>
<evidence type="ECO:0000313" key="3">
    <source>
        <dbReference type="Proteomes" id="UP000277293"/>
    </source>
</evidence>
<evidence type="ECO:0000313" key="2">
    <source>
        <dbReference type="EMBL" id="AYF93864.1"/>
    </source>
</evidence>
<dbReference type="RefSeq" id="WP_120701569.1">
    <property type="nucleotide sequence ID" value="NZ_CP032620.1"/>
</dbReference>
<evidence type="ECO:0000256" key="1">
    <source>
        <dbReference type="SAM" id="Phobius"/>
    </source>
</evidence>
<sequence length="339" mass="38946">MDFGNGILYIFIALLTFLVDSAIGSLTDAVESKDNFKKRIRKYSIASLIFVCLYFIIFYLTTQTSKFKFTSEDGVALLIVFVISILYFYLNATVSTFTKKTLEKRHIAKIKAKEEAKVKAEAKSKKLAESVTIESNDEIKSEAKALITKPKPKETDRRELLWVYMIIFNFLMIFVIFLLNSILLRGKNYINEDTRATLTMGSKKYEIVIPKDTLFTVEYSAQNRKTNNPIDEIFNFQVSGSEYKMQKGTSITLLEDTFLQAGQELSVKLVNNKEVSDVNFYTNDKSAIKLIRKKTVELSEDSVVLLHQQDSYLVVALVSLYTQIIMLIVYYPIKHQYNL</sequence>
<proteinExistence type="predicted"/>
<keyword evidence="1" id="KW-0472">Membrane</keyword>
<keyword evidence="1" id="KW-0812">Transmembrane</keyword>
<feature type="transmembrane region" description="Helical" evidence="1">
    <location>
        <begin position="74"/>
        <end position="97"/>
    </location>
</feature>
<keyword evidence="1" id="KW-1133">Transmembrane helix</keyword>
<organism evidence="2 3">
    <name type="scientific">Streptococcus koreensis</name>
    <dbReference type="NCBI Taxonomy" id="2382163"/>
    <lineage>
        <taxon>Bacteria</taxon>
        <taxon>Bacillati</taxon>
        <taxon>Bacillota</taxon>
        <taxon>Bacilli</taxon>
        <taxon>Lactobacillales</taxon>
        <taxon>Streptococcaceae</taxon>
        <taxon>Streptococcus</taxon>
    </lineage>
</organism>
<name>A0ABM6Z8P2_9STRE</name>
<protein>
    <submittedName>
        <fullName evidence="2">Uncharacterized protein</fullName>
    </submittedName>
</protein>
<accession>A0ABM6Z8P2</accession>
<dbReference type="EMBL" id="CP032620">
    <property type="protein sequence ID" value="AYF93864.1"/>
    <property type="molecule type" value="Genomic_DNA"/>
</dbReference>
<gene>
    <name evidence="2" type="ORF">D7D50_04315</name>
</gene>
<reference evidence="3" key="1">
    <citation type="submission" date="2018-09" db="EMBL/GenBank/DDBJ databases">
        <title>Complete genome sequence of Streptococcus sp. KCOM 2890 (=JS71).</title>
        <authorList>
            <person name="Kook J.-K."/>
            <person name="Park S.-N."/>
            <person name="Lim Y.K."/>
        </authorList>
    </citation>
    <scope>NUCLEOTIDE SEQUENCE [LARGE SCALE GENOMIC DNA]</scope>
    <source>
        <strain evidence="3">JS71</strain>
    </source>
</reference>
<feature type="transmembrane region" description="Helical" evidence="1">
    <location>
        <begin position="6"/>
        <end position="23"/>
    </location>
</feature>